<keyword evidence="2" id="KW-1185">Reference proteome</keyword>
<proteinExistence type="predicted"/>
<dbReference type="EMBL" id="RPHB01000005">
    <property type="protein sequence ID" value="MBW3468665.1"/>
    <property type="molecule type" value="Genomic_DNA"/>
</dbReference>
<reference evidence="1 2" key="1">
    <citation type="journal article" date="2020" name="Syst. Appl. Microbiol.">
        <title>Arthrospiribacter ruber gen. nov., sp. nov., a novel bacterium isolated from Arthrospira cultures.</title>
        <authorList>
            <person name="Waleron M."/>
            <person name="Misztak A."/>
            <person name="Waleron M.M."/>
            <person name="Furmaniak M."/>
            <person name="Mrozik A."/>
            <person name="Waleron K."/>
        </authorList>
    </citation>
    <scope>NUCLEOTIDE SEQUENCE [LARGE SCALE GENOMIC DNA]</scope>
    <source>
        <strain evidence="1 2">DPMB0001</strain>
    </source>
</reference>
<protein>
    <submittedName>
        <fullName evidence="1">Uncharacterized protein</fullName>
    </submittedName>
</protein>
<gene>
    <name evidence="1" type="ORF">EGN73_12700</name>
</gene>
<organism evidence="1 2">
    <name type="scientific">Arthrospiribacter ruber</name>
    <dbReference type="NCBI Taxonomy" id="2487934"/>
    <lineage>
        <taxon>Bacteria</taxon>
        <taxon>Pseudomonadati</taxon>
        <taxon>Bacteroidota</taxon>
        <taxon>Cytophagia</taxon>
        <taxon>Cytophagales</taxon>
        <taxon>Cyclobacteriaceae</taxon>
        <taxon>Arthrospiribacter</taxon>
    </lineage>
</organism>
<name>A0A951IX14_9BACT</name>
<accession>A0A951IX14</accession>
<dbReference type="AlphaFoldDB" id="A0A951IX14"/>
<dbReference type="RefSeq" id="WP_219290326.1">
    <property type="nucleotide sequence ID" value="NZ_RPHB01000005.1"/>
</dbReference>
<comment type="caution">
    <text evidence="1">The sequence shown here is derived from an EMBL/GenBank/DDBJ whole genome shotgun (WGS) entry which is preliminary data.</text>
</comment>
<evidence type="ECO:0000313" key="1">
    <source>
        <dbReference type="EMBL" id="MBW3468665.1"/>
    </source>
</evidence>
<dbReference type="Proteomes" id="UP000727490">
    <property type="component" value="Unassembled WGS sequence"/>
</dbReference>
<sequence length="136" mass="15465">MAKKSWIEKFKVDKKPEVKRIEKAFADIPENALMLIASPKIIADYLKQIPEGTSVDIKTIRKDLALEYHAEYTCPVTTGIFLRIVAEAAFEELQLGKSIDEITPFWKAIPPNSSTAKKLTFGQELLIEMREKDLIN</sequence>
<evidence type="ECO:0000313" key="2">
    <source>
        <dbReference type="Proteomes" id="UP000727490"/>
    </source>
</evidence>